<feature type="region of interest" description="Disordered" evidence="18">
    <location>
        <begin position="223"/>
        <end position="287"/>
    </location>
</feature>
<keyword evidence="14" id="KW-0548">Nucleotidyltransferase</keyword>
<dbReference type="Pfam" id="PF14223">
    <property type="entry name" value="Retrotran_gag_2"/>
    <property type="match status" value="1"/>
</dbReference>
<dbReference type="PANTHER" id="PTHR42648">
    <property type="entry name" value="TRANSPOSASE, PUTATIVE-RELATED"/>
    <property type="match status" value="1"/>
</dbReference>
<feature type="compositionally biased region" description="Basic residues" evidence="18">
    <location>
        <begin position="274"/>
        <end position="286"/>
    </location>
</feature>
<dbReference type="InterPro" id="IPR057670">
    <property type="entry name" value="SH3_retrovirus"/>
</dbReference>
<name>A0A0P6GQB1_9CRUS</name>
<dbReference type="GO" id="GO:0006310">
    <property type="term" value="P:DNA recombination"/>
    <property type="evidence" value="ECO:0007669"/>
    <property type="project" value="UniProtKB-KW"/>
</dbReference>
<dbReference type="Pfam" id="PF07727">
    <property type="entry name" value="RVT_2"/>
    <property type="match status" value="1"/>
</dbReference>
<dbReference type="InterPro" id="IPR025724">
    <property type="entry name" value="GAG-pre-integrase_dom"/>
</dbReference>
<dbReference type="GO" id="GO:0003676">
    <property type="term" value="F:nucleic acid binding"/>
    <property type="evidence" value="ECO:0007669"/>
    <property type="project" value="InterPro"/>
</dbReference>
<evidence type="ECO:0000256" key="14">
    <source>
        <dbReference type="ARBA" id="ARBA00022932"/>
    </source>
</evidence>
<dbReference type="Pfam" id="PF25597">
    <property type="entry name" value="SH3_retrovirus"/>
    <property type="match status" value="1"/>
</dbReference>
<dbReference type="SUPFAM" id="SSF53098">
    <property type="entry name" value="Ribonuclease H-like"/>
    <property type="match status" value="1"/>
</dbReference>
<evidence type="ECO:0000256" key="7">
    <source>
        <dbReference type="ARBA" id="ARBA00022750"/>
    </source>
</evidence>
<evidence type="ECO:0000256" key="2">
    <source>
        <dbReference type="ARBA" id="ARBA00022612"/>
    </source>
</evidence>
<dbReference type="Pfam" id="PF00665">
    <property type="entry name" value="rve"/>
    <property type="match status" value="1"/>
</dbReference>
<dbReference type="EMBL" id="GDIQ01030305">
    <property type="protein sequence ID" value="JAN64432.1"/>
    <property type="molecule type" value="Transcribed_RNA"/>
</dbReference>
<comment type="function">
    <text evidence="1">The aspartyl protease (PR) mediates the proteolytic cleavages of the Gag and Gag-Pol polyproteins after assembly of the VLP.</text>
</comment>
<keyword evidence="17" id="KW-0511">Multifunctional enzyme</keyword>
<keyword evidence="15" id="KW-0917">Virion maturation</keyword>
<keyword evidence="13" id="KW-0695">RNA-directed DNA polymerase</keyword>
<dbReference type="GO" id="GO:0042575">
    <property type="term" value="C:DNA polymerase complex"/>
    <property type="evidence" value="ECO:0007669"/>
    <property type="project" value="UniProtKB-ARBA"/>
</dbReference>
<evidence type="ECO:0000313" key="19">
    <source>
        <dbReference type="EMBL" id="JAN64432.1"/>
    </source>
</evidence>
<dbReference type="Pfam" id="PF22936">
    <property type="entry name" value="Pol_BBD"/>
    <property type="match status" value="1"/>
</dbReference>
<evidence type="ECO:0000256" key="10">
    <source>
        <dbReference type="ARBA" id="ARBA00022840"/>
    </source>
</evidence>
<protein>
    <submittedName>
        <fullName evidence="19">Retrovirus-related Pol polyprotein from transposon TNT 1-94</fullName>
    </submittedName>
</protein>
<keyword evidence="8" id="KW-0255">Endonuclease</keyword>
<evidence type="ECO:0000256" key="15">
    <source>
        <dbReference type="ARBA" id="ARBA00023113"/>
    </source>
</evidence>
<keyword evidence="16" id="KW-0233">DNA recombination</keyword>
<evidence type="ECO:0000256" key="17">
    <source>
        <dbReference type="ARBA" id="ARBA00023268"/>
    </source>
</evidence>
<keyword evidence="14" id="KW-0808">Transferase</keyword>
<dbReference type="PANTHER" id="PTHR42648:SF11">
    <property type="entry name" value="TRANSPOSON TY4-P GAG-POL POLYPROTEIN"/>
    <property type="match status" value="1"/>
</dbReference>
<reference evidence="19" key="1">
    <citation type="submission" date="2015-10" db="EMBL/GenBank/DDBJ databases">
        <title>EvidentialGene: Evidence-directed Construction of Complete mRNA Transcriptomes without Genomes.</title>
        <authorList>
            <person name="Gilbert D.G."/>
        </authorList>
    </citation>
    <scope>NUCLEOTIDE SEQUENCE</scope>
</reference>
<dbReference type="InterPro" id="IPR012337">
    <property type="entry name" value="RNaseH-like_sf"/>
</dbReference>
<dbReference type="InterPro" id="IPR001584">
    <property type="entry name" value="Integrase_cat-core"/>
</dbReference>
<evidence type="ECO:0000256" key="3">
    <source>
        <dbReference type="ARBA" id="ARBA00022670"/>
    </source>
</evidence>
<keyword evidence="10" id="KW-0067">ATP-binding</keyword>
<dbReference type="GO" id="GO:0003964">
    <property type="term" value="F:RNA-directed DNA polymerase activity"/>
    <property type="evidence" value="ECO:0007669"/>
    <property type="project" value="UniProtKB-KW"/>
</dbReference>
<evidence type="ECO:0000256" key="16">
    <source>
        <dbReference type="ARBA" id="ARBA00023172"/>
    </source>
</evidence>
<dbReference type="GO" id="GO:0015074">
    <property type="term" value="P:DNA integration"/>
    <property type="evidence" value="ECO:0007669"/>
    <property type="project" value="UniProtKB-KW"/>
</dbReference>
<evidence type="ECO:0000256" key="9">
    <source>
        <dbReference type="ARBA" id="ARBA00022801"/>
    </source>
</evidence>
<evidence type="ECO:0000256" key="4">
    <source>
        <dbReference type="ARBA" id="ARBA00022722"/>
    </source>
</evidence>
<keyword evidence="6" id="KW-0547">Nucleotide-binding</keyword>
<keyword evidence="3" id="KW-0645">Protease</keyword>
<dbReference type="SUPFAM" id="SSF56672">
    <property type="entry name" value="DNA/RNA polymerases"/>
    <property type="match status" value="1"/>
</dbReference>
<keyword evidence="2" id="KW-1188">Viral release from host cell</keyword>
<organism evidence="19">
    <name type="scientific">Daphnia magna</name>
    <dbReference type="NCBI Taxonomy" id="35525"/>
    <lineage>
        <taxon>Eukaryota</taxon>
        <taxon>Metazoa</taxon>
        <taxon>Ecdysozoa</taxon>
        <taxon>Arthropoda</taxon>
        <taxon>Crustacea</taxon>
        <taxon>Branchiopoda</taxon>
        <taxon>Diplostraca</taxon>
        <taxon>Cladocera</taxon>
        <taxon>Anomopoda</taxon>
        <taxon>Daphniidae</taxon>
        <taxon>Daphnia</taxon>
    </lineage>
</organism>
<dbReference type="GO" id="GO:0004519">
    <property type="term" value="F:endonuclease activity"/>
    <property type="evidence" value="ECO:0007669"/>
    <property type="project" value="UniProtKB-KW"/>
</dbReference>
<dbReference type="InterPro" id="IPR039537">
    <property type="entry name" value="Retrotran_Ty1/copia-like"/>
</dbReference>
<dbReference type="Gene3D" id="3.30.420.10">
    <property type="entry name" value="Ribonuclease H-like superfamily/Ribonuclease H"/>
    <property type="match status" value="1"/>
</dbReference>
<dbReference type="PROSITE" id="PS50994">
    <property type="entry name" value="INTEGRASE"/>
    <property type="match status" value="1"/>
</dbReference>
<keyword evidence="5" id="KW-0479">Metal-binding</keyword>
<dbReference type="GO" id="GO:0046872">
    <property type="term" value="F:metal ion binding"/>
    <property type="evidence" value="ECO:0007669"/>
    <property type="project" value="UniProtKB-KW"/>
</dbReference>
<evidence type="ECO:0000256" key="11">
    <source>
        <dbReference type="ARBA" id="ARBA00022842"/>
    </source>
</evidence>
<keyword evidence="4" id="KW-0540">Nuclease</keyword>
<evidence type="ECO:0000256" key="13">
    <source>
        <dbReference type="ARBA" id="ARBA00022918"/>
    </source>
</evidence>
<evidence type="ECO:0000256" key="1">
    <source>
        <dbReference type="ARBA" id="ARBA00002180"/>
    </source>
</evidence>
<dbReference type="OrthoDB" id="413361at2759"/>
<evidence type="ECO:0000256" key="12">
    <source>
        <dbReference type="ARBA" id="ARBA00022908"/>
    </source>
</evidence>
<keyword evidence="7" id="KW-0064">Aspartyl protease</keyword>
<dbReference type="InterPro" id="IPR054722">
    <property type="entry name" value="PolX-like_BBD"/>
</dbReference>
<dbReference type="InterPro" id="IPR036397">
    <property type="entry name" value="RNaseH_sf"/>
</dbReference>
<evidence type="ECO:0000256" key="8">
    <source>
        <dbReference type="ARBA" id="ARBA00022759"/>
    </source>
</evidence>
<dbReference type="GO" id="GO:0004190">
    <property type="term" value="F:aspartic-type endopeptidase activity"/>
    <property type="evidence" value="ECO:0007669"/>
    <property type="project" value="UniProtKB-KW"/>
</dbReference>
<dbReference type="InterPro" id="IPR013103">
    <property type="entry name" value="RVT_2"/>
</dbReference>
<dbReference type="GO" id="GO:0006508">
    <property type="term" value="P:proteolysis"/>
    <property type="evidence" value="ECO:0007669"/>
    <property type="project" value="UniProtKB-KW"/>
</dbReference>
<keyword evidence="14" id="KW-0239">DNA-directed DNA polymerase</keyword>
<keyword evidence="9" id="KW-0378">Hydrolase</keyword>
<dbReference type="Pfam" id="PF13976">
    <property type="entry name" value="gag_pre-integrs"/>
    <property type="match status" value="1"/>
</dbReference>
<dbReference type="InterPro" id="IPR043502">
    <property type="entry name" value="DNA/RNA_pol_sf"/>
</dbReference>
<evidence type="ECO:0000256" key="18">
    <source>
        <dbReference type="SAM" id="MobiDB-lite"/>
    </source>
</evidence>
<dbReference type="GO" id="GO:0005524">
    <property type="term" value="F:ATP binding"/>
    <property type="evidence" value="ECO:0007669"/>
    <property type="project" value="UniProtKB-KW"/>
</dbReference>
<evidence type="ECO:0000256" key="6">
    <source>
        <dbReference type="ARBA" id="ARBA00022741"/>
    </source>
</evidence>
<accession>A0A0P6GQB1</accession>
<keyword evidence="11" id="KW-0460">Magnesium</keyword>
<keyword evidence="12" id="KW-0229">DNA integration</keyword>
<proteinExistence type="predicted"/>
<dbReference type="GO" id="GO:0003887">
    <property type="term" value="F:DNA-directed DNA polymerase activity"/>
    <property type="evidence" value="ECO:0007669"/>
    <property type="project" value="UniProtKB-KW"/>
</dbReference>
<sequence length="1482" mass="167064">MAESPDRRRDYVKFNGINFPQWKFAVMLKLKKKKLDGIVLGTKTRPIEVPEEIDGVNVVTNQNAIDSWNERDVDACSIIFYNIEPTYQTSIEGSATAHEMWNRLILQYAQVAVANSAHLLGKFHQYRMDPDHSVMAHINRLRLMADELKSVNSPISEETLIVRILQTLPPSYRSFLSAWDSVPRADQTIANLTGRLVTEELRAKTHGVADPADVAFFASHPSRIQQQQMIQQHHSEANPARSRGSKGDHYNRGNKHNFRGEQSGYRNDHNQRSYSHRGGQRGRGRRGCWSCGMTNHKSYNCRNKKYEERKDARNGQFDKNRDYDSKNNSFAALSSLCFVARKPIDWYADSGATHHMTDQRSFFSSFKEIDCETWKVNGIGGAQLNALGIGTIPVHSYVHGERKNGEFHDVLFVPGLGTNLFSIGIATDSGIDAHFIKNTVAFVKNGTEIMSGQRVGKSLYHLKVIAKNSDQDSTYAAAASTTRPVPIWHQRLAHLNCKTILKMARTNAVAGLDLDLNNLDYQLCEGCIFGKMSRSPFPTSSTQAEHVGHIIHSDIGIVPVPTPNGERYYSIFKDDYSNWTSMALMKKKSDAADFFIKFVAFVKTATGKTVKILRTDGGKEYDNGYLNNFLATSGIVHQTSNSYTPQQNGVSERMNRTAMESTRSSLHMRSNRLTNLFKKADNSILELWGEFLKSDIYVLNRSLSSSATSNSSTKTPHELFYKKKPNIENLRVIGCRAYVHVPDCKRKKLDSKATPCWLVGYGEETKGWRLWDPVSRKIIVSRDVIFDENLLISDFKDDSNHNASNQSYSTIFDPFLLATGILGLDPGTPLEDETTGPDMINLVEEQHDVDIQHVEDQPINVLEPADEPPNLDMDINDDHQVEELENLPLPQNAQCALEDNALLPEVIQPLDQHDIEQENALRRSDRTPKYSARYQEFRRSLGLTTLIDHFKIKHATALFTESFEPQSYKEALESEHVDKWMAAFKEEYDSLIANKTWEIVSLPPGSTSINCKWIGKVKPAYDSIPERYKGRLVAIGSRQKYGVDYDEVFAPVPHQEAVKAAFAEIASLDLEIIQFDIKTAFLYAKLDKPIYMKQPEGFVVPGKEDHVCLLVKSLYGLKQAPRLWHHRLDEVLIKFGLKNCAADRCIYIRRTPDETTIVIAHVDDGIAASSKRSVLVDIGTHLGAEFIMHTVPPTRYIGLNISCDRPNKRIFVSQSHMIEKLSSRFGMSNLAPKSIPADPSIRLIANKSPKSEGEKSTSPYPYREAVGALLYLALMTRPDISYAVGQVSKYCQNPNESHWNAVTQIFAYLNGTMDFGIWLGGERTGLIGYTDADFAGDKNDYRSTSGSIFFFHGGPVSWSSKKQTCTALSTTEAEYIAACEATKTAVWLSCLLQDFSGTDQQKVPMFCDNESAVRLAYNAEFHQRTKHVLVRYHYIRQQVAEGKIEVKYISTNDQLADIFTKALPSPKFITMRKRIGVGKRSD</sequence>
<dbReference type="CDD" id="cd09272">
    <property type="entry name" value="RNase_HI_RT_Ty1"/>
    <property type="match status" value="1"/>
</dbReference>
<evidence type="ECO:0000256" key="5">
    <source>
        <dbReference type="ARBA" id="ARBA00022723"/>
    </source>
</evidence>